<dbReference type="AlphaFoldDB" id="A0A4Z0Q5E5"/>
<dbReference type="Proteomes" id="UP000297549">
    <property type="component" value="Unassembled WGS sequence"/>
</dbReference>
<evidence type="ECO:0000313" key="3">
    <source>
        <dbReference type="EMBL" id="TGE24291.1"/>
    </source>
</evidence>
<evidence type="ECO:0000313" key="4">
    <source>
        <dbReference type="Proteomes" id="UP000297549"/>
    </source>
</evidence>
<keyword evidence="4" id="KW-1185">Reference proteome</keyword>
<dbReference type="RefSeq" id="WP_135461726.1">
    <property type="nucleotide sequence ID" value="NZ_SRLC01000001.1"/>
</dbReference>
<sequence length="69" mass="7472">MQQNIGLIDRGLRIALAAVLIGVLLQEQRTGAPLVFWLAVAALLLGTGVFGYCPIYSLLGISTRRVRPH</sequence>
<keyword evidence="1" id="KW-0812">Transmembrane</keyword>
<dbReference type="InterPro" id="IPR021309">
    <property type="entry name" value="YgaP-like_TM"/>
</dbReference>
<feature type="transmembrane region" description="Helical" evidence="1">
    <location>
        <begin position="34"/>
        <end position="59"/>
    </location>
</feature>
<feature type="transmembrane region" description="Helical" evidence="1">
    <location>
        <begin position="12"/>
        <end position="28"/>
    </location>
</feature>
<gene>
    <name evidence="3" type="ORF">E5K00_03495</name>
</gene>
<keyword evidence="1" id="KW-0472">Membrane</keyword>
<name>A0A4Z0Q5E5_9BACT</name>
<accession>A0A4Z0Q5E5</accession>
<keyword evidence="1" id="KW-1133">Transmembrane helix</keyword>
<reference evidence="3 4" key="1">
    <citation type="submission" date="2019-04" db="EMBL/GenBank/DDBJ databases">
        <authorList>
            <person name="Feng G."/>
            <person name="Zhang J."/>
            <person name="Zhu H."/>
        </authorList>
    </citation>
    <scope>NUCLEOTIDE SEQUENCE [LARGE SCALE GENOMIC DNA]</scope>
    <source>
        <strain evidence="3 4">JCM 31653</strain>
    </source>
</reference>
<protein>
    <submittedName>
        <fullName evidence="3">DUF2892 domain-containing protein</fullName>
    </submittedName>
</protein>
<feature type="domain" description="Inner membrane protein YgaP-like transmembrane" evidence="2">
    <location>
        <begin position="1"/>
        <end position="65"/>
    </location>
</feature>
<comment type="caution">
    <text evidence="3">The sequence shown here is derived from an EMBL/GenBank/DDBJ whole genome shotgun (WGS) entry which is preliminary data.</text>
</comment>
<proteinExistence type="predicted"/>
<dbReference type="EMBL" id="SRLC01000001">
    <property type="protein sequence ID" value="TGE24291.1"/>
    <property type="molecule type" value="Genomic_DNA"/>
</dbReference>
<evidence type="ECO:0000256" key="1">
    <source>
        <dbReference type="SAM" id="Phobius"/>
    </source>
</evidence>
<dbReference type="Pfam" id="PF11127">
    <property type="entry name" value="YgaP-like_TM"/>
    <property type="match status" value="1"/>
</dbReference>
<evidence type="ECO:0000259" key="2">
    <source>
        <dbReference type="Pfam" id="PF11127"/>
    </source>
</evidence>
<organism evidence="3 4">
    <name type="scientific">Hymenobacter aquaticus</name>
    <dbReference type="NCBI Taxonomy" id="1867101"/>
    <lineage>
        <taxon>Bacteria</taxon>
        <taxon>Pseudomonadati</taxon>
        <taxon>Bacteroidota</taxon>
        <taxon>Cytophagia</taxon>
        <taxon>Cytophagales</taxon>
        <taxon>Hymenobacteraceae</taxon>
        <taxon>Hymenobacter</taxon>
    </lineage>
</organism>